<evidence type="ECO:0000313" key="2">
    <source>
        <dbReference type="Proteomes" id="UP000789366"/>
    </source>
</evidence>
<comment type="caution">
    <text evidence="1">The sequence shown here is derived from an EMBL/GenBank/DDBJ whole genome shotgun (WGS) entry which is preliminary data.</text>
</comment>
<reference evidence="1" key="1">
    <citation type="submission" date="2021-06" db="EMBL/GenBank/DDBJ databases">
        <authorList>
            <person name="Kallberg Y."/>
            <person name="Tangrot J."/>
            <person name="Rosling A."/>
        </authorList>
    </citation>
    <scope>NUCLEOTIDE SEQUENCE</scope>
    <source>
        <strain evidence="1">28 12/20/2015</strain>
    </source>
</reference>
<gene>
    <name evidence="1" type="ORF">SPELUC_LOCUS9809</name>
</gene>
<proteinExistence type="predicted"/>
<dbReference type="EMBL" id="CAJVPW010016978">
    <property type="protein sequence ID" value="CAG8673930.1"/>
    <property type="molecule type" value="Genomic_DNA"/>
</dbReference>
<feature type="non-terminal residue" evidence="1">
    <location>
        <position position="1"/>
    </location>
</feature>
<sequence length="94" mass="11206">HFRNFLNIKQYQHFRFNNLPNDIGKVYALTESGGVEISFQLLCNNDLNAYTTLKTISIKQLIKEQKYYLYKNIRQHVDEPFKDVYCANPEETKK</sequence>
<accession>A0ACA9NTF4</accession>
<organism evidence="1 2">
    <name type="scientific">Cetraspora pellucida</name>
    <dbReference type="NCBI Taxonomy" id="1433469"/>
    <lineage>
        <taxon>Eukaryota</taxon>
        <taxon>Fungi</taxon>
        <taxon>Fungi incertae sedis</taxon>
        <taxon>Mucoromycota</taxon>
        <taxon>Glomeromycotina</taxon>
        <taxon>Glomeromycetes</taxon>
        <taxon>Diversisporales</taxon>
        <taxon>Gigasporaceae</taxon>
        <taxon>Cetraspora</taxon>
    </lineage>
</organism>
<keyword evidence="2" id="KW-1185">Reference proteome</keyword>
<dbReference type="Proteomes" id="UP000789366">
    <property type="component" value="Unassembled WGS sequence"/>
</dbReference>
<protein>
    <submittedName>
        <fullName evidence="1">12686_t:CDS:1</fullName>
    </submittedName>
</protein>
<evidence type="ECO:0000313" key="1">
    <source>
        <dbReference type="EMBL" id="CAG8673930.1"/>
    </source>
</evidence>
<name>A0ACA9NTF4_9GLOM</name>